<feature type="region of interest" description="Disordered" evidence="1">
    <location>
        <begin position="1"/>
        <end position="59"/>
    </location>
</feature>
<dbReference type="AlphaFoldDB" id="A0A2S3H2Z8"/>
<gene>
    <name evidence="2" type="ORF">PAHAL_2G396400</name>
</gene>
<accession>A0A2S3H2Z8</accession>
<evidence type="ECO:0000313" key="2">
    <source>
        <dbReference type="EMBL" id="PAN14274.1"/>
    </source>
</evidence>
<dbReference type="EMBL" id="CM008047">
    <property type="protein sequence ID" value="PAN14273.1"/>
    <property type="molecule type" value="Genomic_DNA"/>
</dbReference>
<name>A0A2S3H2Z8_9POAL</name>
<sequence length="169" mass="18651">MSAAKLPEREPHDPHGSRRHVTAARGIHSAERTSQRPCVPSHSAERTSQCPGRRSGHWKMPDSCSTKCLQGKLLTEPTLDPEVLCLGTRLFICADARVTRDGEASYIQNMVIGYSAASPSAARPHQGAVAHPHRLSLWKVQQLVKDCSLLFCKLFPPIKDILLAQLRQS</sequence>
<dbReference type="Proteomes" id="UP000243499">
    <property type="component" value="Chromosome 2"/>
</dbReference>
<organism evidence="2">
    <name type="scientific">Panicum hallii</name>
    <dbReference type="NCBI Taxonomy" id="206008"/>
    <lineage>
        <taxon>Eukaryota</taxon>
        <taxon>Viridiplantae</taxon>
        <taxon>Streptophyta</taxon>
        <taxon>Embryophyta</taxon>
        <taxon>Tracheophyta</taxon>
        <taxon>Spermatophyta</taxon>
        <taxon>Magnoliopsida</taxon>
        <taxon>Liliopsida</taxon>
        <taxon>Poales</taxon>
        <taxon>Poaceae</taxon>
        <taxon>PACMAD clade</taxon>
        <taxon>Panicoideae</taxon>
        <taxon>Panicodae</taxon>
        <taxon>Paniceae</taxon>
        <taxon>Panicinae</taxon>
        <taxon>Panicum</taxon>
        <taxon>Panicum sect. Panicum</taxon>
    </lineage>
</organism>
<protein>
    <submittedName>
        <fullName evidence="2">Uncharacterized protein</fullName>
    </submittedName>
</protein>
<proteinExistence type="predicted"/>
<dbReference type="EMBL" id="CM008047">
    <property type="protein sequence ID" value="PAN14274.1"/>
    <property type="molecule type" value="Genomic_DNA"/>
</dbReference>
<dbReference type="Gramene" id="PAN14274">
    <property type="protein sequence ID" value="PAN14274"/>
    <property type="gene ID" value="PAHAL_2G396400"/>
</dbReference>
<evidence type="ECO:0000256" key="1">
    <source>
        <dbReference type="SAM" id="MobiDB-lite"/>
    </source>
</evidence>
<dbReference type="Gramene" id="PAN14273">
    <property type="protein sequence ID" value="PAN14273"/>
    <property type="gene ID" value="PAHAL_2G396400"/>
</dbReference>
<dbReference type="Gramene" id="PAN14272">
    <property type="protein sequence ID" value="PAN14272"/>
    <property type="gene ID" value="PAHAL_2G396400"/>
</dbReference>
<reference evidence="2" key="1">
    <citation type="submission" date="2018-04" db="EMBL/GenBank/DDBJ databases">
        <title>WGS assembly of Panicum hallii.</title>
        <authorList>
            <person name="Lovell J."/>
            <person name="Jenkins J."/>
            <person name="Lowry D."/>
            <person name="Mamidi S."/>
            <person name="Sreedasyam A."/>
            <person name="Weng X."/>
            <person name="Barry K."/>
            <person name="Bonette J."/>
            <person name="Campitelli B."/>
            <person name="Daum C."/>
            <person name="Gordon S."/>
            <person name="Gould B."/>
            <person name="Lipzen A."/>
            <person name="Macqueen A."/>
            <person name="Palacio-Mejia J."/>
            <person name="Plott C."/>
            <person name="Shakirov E."/>
            <person name="Shu S."/>
            <person name="Yoshinaga Y."/>
            <person name="Zane M."/>
            <person name="Rokhsar D."/>
            <person name="Grimwood J."/>
            <person name="Schmutz J."/>
            <person name="Juenger T."/>
        </authorList>
    </citation>
    <scope>NUCLEOTIDE SEQUENCE [LARGE SCALE GENOMIC DNA]</scope>
    <source>
        <strain evidence="2">FIL2</strain>
    </source>
</reference>
<feature type="compositionally biased region" description="Basic and acidic residues" evidence="1">
    <location>
        <begin position="1"/>
        <end position="16"/>
    </location>
</feature>
<dbReference type="EMBL" id="CM008047">
    <property type="protein sequence ID" value="PAN14272.1"/>
    <property type="molecule type" value="Genomic_DNA"/>
</dbReference>